<gene>
    <name evidence="2" type="ORF">HPB48_000435</name>
</gene>
<evidence type="ECO:0000256" key="1">
    <source>
        <dbReference type="SAM" id="MobiDB-lite"/>
    </source>
</evidence>
<comment type="caution">
    <text evidence="2">The sequence shown here is derived from an EMBL/GenBank/DDBJ whole genome shotgun (WGS) entry which is preliminary data.</text>
</comment>
<sequence length="103" mass="11656">MEYHVEAEDISSEKYNDQKLWSRAVKAHDHLFAKKKSADTTASPPGGIENCQGKNAKKETQNRVNYPIKKRQPLLRLPMSDYMIIYRPGGGLDLRPVNGGMLL</sequence>
<name>A0A9J6FXG2_HAELO</name>
<dbReference type="AlphaFoldDB" id="A0A9J6FXG2"/>
<keyword evidence="3" id="KW-1185">Reference proteome</keyword>
<evidence type="ECO:0000313" key="2">
    <source>
        <dbReference type="EMBL" id="KAH9367483.1"/>
    </source>
</evidence>
<protein>
    <submittedName>
        <fullName evidence="2">Uncharacterized protein</fullName>
    </submittedName>
</protein>
<reference evidence="2 3" key="1">
    <citation type="journal article" date="2020" name="Cell">
        <title>Large-Scale Comparative Analyses of Tick Genomes Elucidate Their Genetic Diversity and Vector Capacities.</title>
        <authorList>
            <consortium name="Tick Genome and Microbiome Consortium (TIGMIC)"/>
            <person name="Jia N."/>
            <person name="Wang J."/>
            <person name="Shi W."/>
            <person name="Du L."/>
            <person name="Sun Y."/>
            <person name="Zhan W."/>
            <person name="Jiang J.F."/>
            <person name="Wang Q."/>
            <person name="Zhang B."/>
            <person name="Ji P."/>
            <person name="Bell-Sakyi L."/>
            <person name="Cui X.M."/>
            <person name="Yuan T.T."/>
            <person name="Jiang B.G."/>
            <person name="Yang W.F."/>
            <person name="Lam T.T."/>
            <person name="Chang Q.C."/>
            <person name="Ding S.J."/>
            <person name="Wang X.J."/>
            <person name="Zhu J.G."/>
            <person name="Ruan X.D."/>
            <person name="Zhao L."/>
            <person name="Wei J.T."/>
            <person name="Ye R.Z."/>
            <person name="Que T.C."/>
            <person name="Du C.H."/>
            <person name="Zhou Y.H."/>
            <person name="Cheng J.X."/>
            <person name="Dai P.F."/>
            <person name="Guo W.B."/>
            <person name="Han X.H."/>
            <person name="Huang E.J."/>
            <person name="Li L.F."/>
            <person name="Wei W."/>
            <person name="Gao Y.C."/>
            <person name="Liu J.Z."/>
            <person name="Shao H.Z."/>
            <person name="Wang X."/>
            <person name="Wang C.C."/>
            <person name="Yang T.C."/>
            <person name="Huo Q.B."/>
            <person name="Li W."/>
            <person name="Chen H.Y."/>
            <person name="Chen S.E."/>
            <person name="Zhou L.G."/>
            <person name="Ni X.B."/>
            <person name="Tian J.H."/>
            <person name="Sheng Y."/>
            <person name="Liu T."/>
            <person name="Pan Y.S."/>
            <person name="Xia L.Y."/>
            <person name="Li J."/>
            <person name="Zhao F."/>
            <person name="Cao W.C."/>
        </authorList>
    </citation>
    <scope>NUCLEOTIDE SEQUENCE [LARGE SCALE GENOMIC DNA]</scope>
    <source>
        <strain evidence="2">HaeL-2018</strain>
    </source>
</reference>
<dbReference type="VEuPathDB" id="VectorBase:HLOH_062538"/>
<proteinExistence type="predicted"/>
<organism evidence="2 3">
    <name type="scientific">Haemaphysalis longicornis</name>
    <name type="common">Bush tick</name>
    <dbReference type="NCBI Taxonomy" id="44386"/>
    <lineage>
        <taxon>Eukaryota</taxon>
        <taxon>Metazoa</taxon>
        <taxon>Ecdysozoa</taxon>
        <taxon>Arthropoda</taxon>
        <taxon>Chelicerata</taxon>
        <taxon>Arachnida</taxon>
        <taxon>Acari</taxon>
        <taxon>Parasitiformes</taxon>
        <taxon>Ixodida</taxon>
        <taxon>Ixodoidea</taxon>
        <taxon>Ixodidae</taxon>
        <taxon>Haemaphysalinae</taxon>
        <taxon>Haemaphysalis</taxon>
    </lineage>
</organism>
<dbReference type="Proteomes" id="UP000821853">
    <property type="component" value="Chromosome 2"/>
</dbReference>
<dbReference type="EMBL" id="JABSTR010000004">
    <property type="protein sequence ID" value="KAH9367483.1"/>
    <property type="molecule type" value="Genomic_DNA"/>
</dbReference>
<accession>A0A9J6FXG2</accession>
<evidence type="ECO:0000313" key="3">
    <source>
        <dbReference type="Proteomes" id="UP000821853"/>
    </source>
</evidence>
<feature type="region of interest" description="Disordered" evidence="1">
    <location>
        <begin position="35"/>
        <end position="67"/>
    </location>
</feature>